<feature type="domain" description="DUF7872" evidence="2">
    <location>
        <begin position="187"/>
        <end position="404"/>
    </location>
</feature>
<evidence type="ECO:0000313" key="4">
    <source>
        <dbReference type="Proteomes" id="UP000654918"/>
    </source>
</evidence>
<protein>
    <recommendedName>
        <fullName evidence="2">DUF7872 domain-containing protein</fullName>
    </recommendedName>
</protein>
<dbReference type="PANTHER" id="PTHR33339:SF1">
    <property type="entry name" value="LYSM DOMAIN-CONTAINING PROTEIN"/>
    <property type="match status" value="1"/>
</dbReference>
<comment type="caution">
    <text evidence="3">The sequence shown here is derived from an EMBL/GenBank/DDBJ whole genome shotgun (WGS) entry which is preliminary data.</text>
</comment>
<feature type="signal peptide" evidence="1">
    <location>
        <begin position="1"/>
        <end position="17"/>
    </location>
</feature>
<proteinExistence type="predicted"/>
<dbReference type="PROSITE" id="PS51257">
    <property type="entry name" value="PROKAR_LIPOPROTEIN"/>
    <property type="match status" value="1"/>
</dbReference>
<keyword evidence="4" id="KW-1185">Reference proteome</keyword>
<keyword evidence="1" id="KW-0732">Signal</keyword>
<reference evidence="3" key="1">
    <citation type="journal article" date="2020" name="Phytopathology">
        <title>Genome Sequence Resources of Colletotrichum truncatum, C. plurivorum, C. musicola, and C. sojae: Four Species Pathogenic to Soybean (Glycine max).</title>
        <authorList>
            <person name="Rogerio F."/>
            <person name="Boufleur T.R."/>
            <person name="Ciampi-Guillardi M."/>
            <person name="Sukno S.A."/>
            <person name="Thon M.R."/>
            <person name="Massola Junior N.S."/>
            <person name="Baroncelli R."/>
        </authorList>
    </citation>
    <scope>NUCLEOTIDE SEQUENCE</scope>
    <source>
        <strain evidence="3">LFN00145</strain>
    </source>
</reference>
<evidence type="ECO:0000256" key="1">
    <source>
        <dbReference type="SAM" id="SignalP"/>
    </source>
</evidence>
<name>A0A8H6JTT1_9PEZI</name>
<feature type="chain" id="PRO_5034634739" description="DUF7872 domain-containing protein" evidence="1">
    <location>
        <begin position="18"/>
        <end position="408"/>
    </location>
</feature>
<evidence type="ECO:0000313" key="3">
    <source>
        <dbReference type="EMBL" id="KAF6819219.1"/>
    </source>
</evidence>
<accession>A0A8H6JTT1</accession>
<dbReference type="Pfam" id="PF25278">
    <property type="entry name" value="DUF7872"/>
    <property type="match status" value="1"/>
</dbReference>
<dbReference type="PANTHER" id="PTHR33339">
    <property type="entry name" value="LYSM DOMAIN-CONTAINING PROTEIN"/>
    <property type="match status" value="1"/>
</dbReference>
<sequence>MRSATLIAAFGLTTTFASPLPQSGGSTSCKTEDLTADTWNSLKMDDFIQKIADNVTDTAGNTIQALAASQGAPNFFCGLDSFCNAGQPCVPVQLPGWYALVAIQNWNSYMNSVNTAVTFASSILSLVLPEVVTDLYPDPKDDVTPLKDAIKMFTSALGVVPLTGAVATAGSALSGGLNYINGNLQPPEATDKFLAWSSLSSTMSSVVRDYQNAVAESVKTTLDAPINQIQGGIGNALLKGQFLGSHQNITQQDIQDQVIDSFKIRAAALALQAQKIFIARGRGGDNVCSRDPGAAGICITGDDGVDTMYSLLKLDSKGNAEPQVDIANTLTSKYGLTKENILTDVTKCFDDNGKVQLADGFDKSLPLDAKTPCLFILNVCDTVRDSAGITTPKGDGFKEICATYGIEL</sequence>
<dbReference type="Proteomes" id="UP000654918">
    <property type="component" value="Unassembled WGS sequence"/>
</dbReference>
<gene>
    <name evidence="3" type="ORF">CPLU01_13115</name>
</gene>
<evidence type="ECO:0000259" key="2">
    <source>
        <dbReference type="Pfam" id="PF25278"/>
    </source>
</evidence>
<organism evidence="3 4">
    <name type="scientific">Colletotrichum plurivorum</name>
    <dbReference type="NCBI Taxonomy" id="2175906"/>
    <lineage>
        <taxon>Eukaryota</taxon>
        <taxon>Fungi</taxon>
        <taxon>Dikarya</taxon>
        <taxon>Ascomycota</taxon>
        <taxon>Pezizomycotina</taxon>
        <taxon>Sordariomycetes</taxon>
        <taxon>Hypocreomycetidae</taxon>
        <taxon>Glomerellales</taxon>
        <taxon>Glomerellaceae</taxon>
        <taxon>Colletotrichum</taxon>
        <taxon>Colletotrichum orchidearum species complex</taxon>
    </lineage>
</organism>
<dbReference type="InterPro" id="IPR057194">
    <property type="entry name" value="DUF7872"/>
</dbReference>
<dbReference type="AlphaFoldDB" id="A0A8H6JTT1"/>
<dbReference type="EMBL" id="WIGO01000290">
    <property type="protein sequence ID" value="KAF6819219.1"/>
    <property type="molecule type" value="Genomic_DNA"/>
</dbReference>